<name>A0A3E4TZ92_9FIRM</name>
<feature type="domain" description="Plasmid replication protein RepL" evidence="1">
    <location>
        <begin position="26"/>
        <end position="142"/>
    </location>
</feature>
<protein>
    <recommendedName>
        <fullName evidence="1">Plasmid replication protein RepL domain-containing protein</fullName>
    </recommendedName>
</protein>
<dbReference type="RefSeq" id="WP_003501776.1">
    <property type="nucleotide sequence ID" value="NZ_QRQF01000053.1"/>
</dbReference>
<sequence length="148" mass="16497">MKVATKIPTLETADGNLKKVSTSAYTPKNYRRVFYNQAIPLLSHFANKGTEIVLYLLSNADSNNMIYCTYADIMRDCNTTDRGLIASVFRDLTESETLVKVSQSHYMLNPAIAVQGNNQKFGLIANTFNSILWDKKNNSDSEGESTNA</sequence>
<accession>A0A3E4TZ92</accession>
<dbReference type="EMBL" id="QSSQ01000034">
    <property type="protein sequence ID" value="RGL98335.1"/>
    <property type="molecule type" value="Genomic_DNA"/>
</dbReference>
<dbReference type="AlphaFoldDB" id="A0A3E4TZ92"/>
<dbReference type="InterPro" id="IPR008813">
    <property type="entry name" value="Plasmid_replication_RepL"/>
</dbReference>
<evidence type="ECO:0000313" key="2">
    <source>
        <dbReference type="EMBL" id="RGL98335.1"/>
    </source>
</evidence>
<reference evidence="2 3" key="1">
    <citation type="submission" date="2018-08" db="EMBL/GenBank/DDBJ databases">
        <title>A genome reference for cultivated species of the human gut microbiota.</title>
        <authorList>
            <person name="Zou Y."/>
            <person name="Xue W."/>
            <person name="Luo G."/>
        </authorList>
    </citation>
    <scope>NUCLEOTIDE SEQUENCE [LARGE SCALE GENOMIC DNA]</scope>
    <source>
        <strain evidence="2 3">TF05-11AC</strain>
    </source>
</reference>
<gene>
    <name evidence="2" type="ORF">DXC39_24460</name>
</gene>
<comment type="caution">
    <text evidence="2">The sequence shown here is derived from an EMBL/GenBank/DDBJ whole genome shotgun (WGS) entry which is preliminary data.</text>
</comment>
<evidence type="ECO:0000259" key="1">
    <source>
        <dbReference type="Pfam" id="PF05732"/>
    </source>
</evidence>
<dbReference type="Pfam" id="PF05732">
    <property type="entry name" value="RepL"/>
    <property type="match status" value="1"/>
</dbReference>
<dbReference type="Proteomes" id="UP000261257">
    <property type="component" value="Unassembled WGS sequence"/>
</dbReference>
<dbReference type="GO" id="GO:0006276">
    <property type="term" value="P:plasmid maintenance"/>
    <property type="evidence" value="ECO:0007669"/>
    <property type="project" value="InterPro"/>
</dbReference>
<proteinExistence type="predicted"/>
<dbReference type="GO" id="GO:0006260">
    <property type="term" value="P:DNA replication"/>
    <property type="evidence" value="ECO:0007669"/>
    <property type="project" value="InterPro"/>
</dbReference>
<organism evidence="2 3">
    <name type="scientific">Hungatella hathewayi</name>
    <dbReference type="NCBI Taxonomy" id="154046"/>
    <lineage>
        <taxon>Bacteria</taxon>
        <taxon>Bacillati</taxon>
        <taxon>Bacillota</taxon>
        <taxon>Clostridia</taxon>
        <taxon>Lachnospirales</taxon>
        <taxon>Lachnospiraceae</taxon>
        <taxon>Hungatella</taxon>
    </lineage>
</organism>
<evidence type="ECO:0000313" key="3">
    <source>
        <dbReference type="Proteomes" id="UP000261257"/>
    </source>
</evidence>